<dbReference type="PANTHER" id="PTHR32089">
    <property type="entry name" value="METHYL-ACCEPTING CHEMOTAXIS PROTEIN MCPB"/>
    <property type="match status" value="1"/>
</dbReference>
<feature type="transmembrane region" description="Helical" evidence="5">
    <location>
        <begin position="355"/>
        <end position="377"/>
    </location>
</feature>
<dbReference type="FunFam" id="1.10.287.950:FF:000001">
    <property type="entry name" value="Methyl-accepting chemotaxis sensory transducer"/>
    <property type="match status" value="1"/>
</dbReference>
<evidence type="ECO:0000256" key="3">
    <source>
        <dbReference type="ARBA" id="ARBA00029447"/>
    </source>
</evidence>
<dbReference type="EMBL" id="FOLH01000001">
    <property type="protein sequence ID" value="SFB85996.1"/>
    <property type="molecule type" value="Genomic_DNA"/>
</dbReference>
<keyword evidence="5" id="KW-0812">Transmembrane</keyword>
<dbReference type="Proteomes" id="UP000199058">
    <property type="component" value="Unassembled WGS sequence"/>
</dbReference>
<keyword evidence="5" id="KW-0472">Membrane</keyword>
<dbReference type="SMART" id="SM00283">
    <property type="entry name" value="MA"/>
    <property type="match status" value="1"/>
</dbReference>
<evidence type="ECO:0000256" key="5">
    <source>
        <dbReference type="SAM" id="Phobius"/>
    </source>
</evidence>
<gene>
    <name evidence="8" type="ORF">SAMN05660443_0583</name>
</gene>
<dbReference type="SUPFAM" id="SSF58104">
    <property type="entry name" value="Methyl-accepting chemotaxis protein (MCP) signaling domain"/>
    <property type="match status" value="1"/>
</dbReference>
<evidence type="ECO:0000313" key="8">
    <source>
        <dbReference type="EMBL" id="SFB85996.1"/>
    </source>
</evidence>
<comment type="subcellular location">
    <subcellularLocation>
        <location evidence="1">Membrane</location>
    </subcellularLocation>
</comment>
<dbReference type="GO" id="GO:0016020">
    <property type="term" value="C:membrane"/>
    <property type="evidence" value="ECO:0007669"/>
    <property type="project" value="UniProtKB-SubCell"/>
</dbReference>
<dbReference type="GO" id="GO:0007165">
    <property type="term" value="P:signal transduction"/>
    <property type="evidence" value="ECO:0007669"/>
    <property type="project" value="UniProtKB-KW"/>
</dbReference>
<dbReference type="PROSITE" id="PS50111">
    <property type="entry name" value="CHEMOTAXIS_TRANSDUC_2"/>
    <property type="match status" value="1"/>
</dbReference>
<proteinExistence type="inferred from homology"/>
<feature type="domain" description="HAMP" evidence="7">
    <location>
        <begin position="378"/>
        <end position="431"/>
    </location>
</feature>
<evidence type="ECO:0000256" key="1">
    <source>
        <dbReference type="ARBA" id="ARBA00004370"/>
    </source>
</evidence>
<dbReference type="RefSeq" id="WP_091958873.1">
    <property type="nucleotide sequence ID" value="NZ_FOLH01000001.1"/>
</dbReference>
<keyword evidence="2 4" id="KW-0807">Transducer</keyword>
<reference evidence="8 9" key="1">
    <citation type="submission" date="2016-10" db="EMBL/GenBank/DDBJ databases">
        <authorList>
            <person name="de Groot N.N."/>
        </authorList>
    </citation>
    <scope>NUCLEOTIDE SEQUENCE [LARGE SCALE GENOMIC DNA]</scope>
    <source>
        <strain evidence="8 9">DSM 18438</strain>
    </source>
</reference>
<evidence type="ECO:0000256" key="2">
    <source>
        <dbReference type="ARBA" id="ARBA00023224"/>
    </source>
</evidence>
<dbReference type="CDD" id="cd12913">
    <property type="entry name" value="PDC1_MCP_like"/>
    <property type="match status" value="1"/>
</dbReference>
<dbReference type="Gene3D" id="3.30.450.20">
    <property type="entry name" value="PAS domain"/>
    <property type="match status" value="1"/>
</dbReference>
<name>A0A1I1EH47_9GAMM</name>
<keyword evidence="9" id="KW-1185">Reference proteome</keyword>
<evidence type="ECO:0000313" key="9">
    <source>
        <dbReference type="Proteomes" id="UP000199058"/>
    </source>
</evidence>
<comment type="similarity">
    <text evidence="3">Belongs to the methyl-accepting chemotaxis (MCP) protein family.</text>
</comment>
<dbReference type="OrthoDB" id="2489132at2"/>
<protein>
    <submittedName>
        <fullName evidence="8">Methyl-accepting chemotaxis protein</fullName>
    </submittedName>
</protein>
<accession>A0A1I1EH47</accession>
<dbReference type="InterPro" id="IPR003660">
    <property type="entry name" value="HAMP_dom"/>
</dbReference>
<dbReference type="Pfam" id="PF00672">
    <property type="entry name" value="HAMP"/>
    <property type="match status" value="1"/>
</dbReference>
<dbReference type="CDD" id="cd06225">
    <property type="entry name" value="HAMP"/>
    <property type="match status" value="1"/>
</dbReference>
<dbReference type="AlphaFoldDB" id="A0A1I1EH47"/>
<evidence type="ECO:0000259" key="7">
    <source>
        <dbReference type="PROSITE" id="PS50885"/>
    </source>
</evidence>
<dbReference type="SMART" id="SM00304">
    <property type="entry name" value="HAMP"/>
    <property type="match status" value="1"/>
</dbReference>
<organism evidence="8 9">
    <name type="scientific">Marinospirillum celere</name>
    <dbReference type="NCBI Taxonomy" id="1122252"/>
    <lineage>
        <taxon>Bacteria</taxon>
        <taxon>Pseudomonadati</taxon>
        <taxon>Pseudomonadota</taxon>
        <taxon>Gammaproteobacteria</taxon>
        <taxon>Oceanospirillales</taxon>
        <taxon>Oceanospirillaceae</taxon>
        <taxon>Marinospirillum</taxon>
    </lineage>
</organism>
<dbReference type="PROSITE" id="PS50885">
    <property type="entry name" value="HAMP"/>
    <property type="match status" value="1"/>
</dbReference>
<keyword evidence="5" id="KW-1133">Transmembrane helix</keyword>
<feature type="domain" description="Methyl-accepting transducer" evidence="6">
    <location>
        <begin position="436"/>
        <end position="672"/>
    </location>
</feature>
<dbReference type="Gene3D" id="6.10.340.10">
    <property type="match status" value="1"/>
</dbReference>
<dbReference type="PANTHER" id="PTHR32089:SF112">
    <property type="entry name" value="LYSOZYME-LIKE PROTEIN-RELATED"/>
    <property type="match status" value="1"/>
</dbReference>
<dbReference type="InterPro" id="IPR004089">
    <property type="entry name" value="MCPsignal_dom"/>
</dbReference>
<dbReference type="GO" id="GO:0006935">
    <property type="term" value="P:chemotaxis"/>
    <property type="evidence" value="ECO:0007669"/>
    <property type="project" value="UniProtKB-ARBA"/>
</dbReference>
<sequence length="708" mass="77403">MLQSSLRHQLLFFSALGLITAVLAITAYSAFSLNNLAQSNQERSESFFTEQLINQLEQRLSNEALEMEQRIGQVAAVAQGLSDTLAGLIKADAASKLSREDWSHLVRHALEAYDSPVGTYLVWEPNAVDGQDADYAGNQHHSDDQGRFGVYWTRSLDGTYGARPVATQGLDDNSTNQWGLRAHEWYQCPRDQGSLCITDPGVWDVQGTPTLMASAVTPVQVNGRFLGMAGADFSMAFAQRLAERIQDSLYAGHSQLRVVSHHGFLAADTEQPDQVGTHYSEAQGMSQSWDDLKELVTQGQKSSWIQEGHVILLVPMPLQEAGTPWAIEFRLPLNVALAEVEEQSRLIQQEFNQQILIQFLIGLITAAVALLLMAWVASHLARPLIQLTQLAETTAADGDLTRRFDLNRKDEVGRLAQTLNHLQSSTQQAIAETALQVDEMDQLSEKNLQLIELVDTTVANQQQELNQAASALDQITAAATQVADLATNAAQSSSLSSSQVTESAEAANNSANQITQLEQQLNHTLATLQELSSANEEIISMTSTINEISEQTNLLALNAAIEAARAGEQGRGFAVVADEVRQLATRTQTATAEIDSVLDHLNQKTRSVITALNKSQSVMSSCKNQSEESSRALSKVQASSDEIEEASTQIAAAAEEQSAATRTLLESFKDLHQEASQLTYQAKDAKESSSKLEEAAEAVKQQLRRFRF</sequence>
<evidence type="ECO:0000259" key="6">
    <source>
        <dbReference type="PROSITE" id="PS50111"/>
    </source>
</evidence>
<dbReference type="STRING" id="1122252.SAMN05660443_0583"/>
<dbReference type="Pfam" id="PF00015">
    <property type="entry name" value="MCPsignal"/>
    <property type="match status" value="1"/>
</dbReference>
<dbReference type="Gene3D" id="1.10.287.950">
    <property type="entry name" value="Methyl-accepting chemotaxis protein"/>
    <property type="match status" value="1"/>
</dbReference>
<evidence type="ECO:0000256" key="4">
    <source>
        <dbReference type="PROSITE-ProRule" id="PRU00284"/>
    </source>
</evidence>